<evidence type="ECO:0000259" key="6">
    <source>
        <dbReference type="PROSITE" id="PS51645"/>
    </source>
</evidence>
<sequence length="425" mass="47796">MDTVVVLFDRDLRVHDHPALAAACEEARQVVPLFVVDPAMPEGPRRGFLAECLADLRGSLRERGGELAIRRGDPVAEAMRLAGELSAQAVFTGLDVGSPARRRQRRLARECANARMEFRGFPGVTIVPPGALRPSGGGDHYRVFTPYWRAWSRHRRRQVLKAPGMVVVPGGLDPGPLPVPGHRPHELFRGGETVGRRRARQWLRHCVADYADGHDDLAGNRTSKLSPYLRFGCVSPLELESLAEDGDAFVRQLCWRDFFHQVTEAFPRIDRDDYRPRGHDWHDDRDAAQAWKEGMTGIPIVDAGVRQLLAEGWMHNRARMIVASFLVKRLRVDWRIGAEFFSERLLDGDVANNHGNWQWVAGTGNDTRPNRTVNHLRQARRFDPDGEYVRRYVPELAAVPPNAVHEPWRSPVGVGGYPAPLVTTD</sequence>
<dbReference type="Gene3D" id="1.10.579.10">
    <property type="entry name" value="DNA Cyclobutane Dipyrimidine Photolyase, subunit A, domain 3"/>
    <property type="match status" value="1"/>
</dbReference>
<dbReference type="InterPro" id="IPR036134">
    <property type="entry name" value="Crypto/Photolyase_FAD-like_sf"/>
</dbReference>
<dbReference type="InterPro" id="IPR006050">
    <property type="entry name" value="DNA_photolyase_N"/>
</dbReference>
<dbReference type="Pfam" id="PF03441">
    <property type="entry name" value="FAD_binding_7"/>
    <property type="match status" value="1"/>
</dbReference>
<keyword evidence="3 5" id="KW-0274">FAD</keyword>
<dbReference type="PANTHER" id="PTHR11455">
    <property type="entry name" value="CRYPTOCHROME"/>
    <property type="match status" value="1"/>
</dbReference>
<evidence type="ECO:0000313" key="7">
    <source>
        <dbReference type="EMBL" id="GAA2866116.1"/>
    </source>
</evidence>
<accession>A0ABN3VW82</accession>
<name>A0ABN3VW82_9ACTN</name>
<dbReference type="PROSITE" id="PS00691">
    <property type="entry name" value="DNA_PHOTOLYASES_1_2"/>
    <property type="match status" value="1"/>
</dbReference>
<protein>
    <submittedName>
        <fullName evidence="7">Deoxyribodipyrimidine photo-lyase</fullName>
    </submittedName>
</protein>
<comment type="similarity">
    <text evidence="5">Belongs to the DNA photolyase family.</text>
</comment>
<evidence type="ECO:0000256" key="1">
    <source>
        <dbReference type="ARBA" id="ARBA00001974"/>
    </source>
</evidence>
<dbReference type="Proteomes" id="UP001500831">
    <property type="component" value="Unassembled WGS sequence"/>
</dbReference>
<comment type="caution">
    <text evidence="7">The sequence shown here is derived from an EMBL/GenBank/DDBJ whole genome shotgun (WGS) entry which is preliminary data.</text>
</comment>
<dbReference type="PANTHER" id="PTHR11455:SF9">
    <property type="entry name" value="CRYPTOCHROME CIRCADIAN CLOCK 5 ISOFORM X1"/>
    <property type="match status" value="1"/>
</dbReference>
<evidence type="ECO:0000256" key="2">
    <source>
        <dbReference type="ARBA" id="ARBA00022630"/>
    </source>
</evidence>
<dbReference type="InterPro" id="IPR014729">
    <property type="entry name" value="Rossmann-like_a/b/a_fold"/>
</dbReference>
<dbReference type="InterPro" id="IPR036155">
    <property type="entry name" value="Crypto/Photolyase_N_sf"/>
</dbReference>
<dbReference type="Gene3D" id="3.40.50.620">
    <property type="entry name" value="HUPs"/>
    <property type="match status" value="1"/>
</dbReference>
<evidence type="ECO:0000256" key="5">
    <source>
        <dbReference type="RuleBase" id="RU004182"/>
    </source>
</evidence>
<proteinExistence type="inferred from homology"/>
<dbReference type="InterPro" id="IPR002081">
    <property type="entry name" value="Cryptochrome/DNA_photolyase_1"/>
</dbReference>
<dbReference type="Gene3D" id="1.25.40.80">
    <property type="match status" value="1"/>
</dbReference>
<organism evidence="7 8">
    <name type="scientific">Streptosporangium fragile</name>
    <dbReference type="NCBI Taxonomy" id="46186"/>
    <lineage>
        <taxon>Bacteria</taxon>
        <taxon>Bacillati</taxon>
        <taxon>Actinomycetota</taxon>
        <taxon>Actinomycetes</taxon>
        <taxon>Streptosporangiales</taxon>
        <taxon>Streptosporangiaceae</taxon>
        <taxon>Streptosporangium</taxon>
    </lineage>
</organism>
<reference evidence="7 8" key="1">
    <citation type="journal article" date="2019" name="Int. J. Syst. Evol. Microbiol.">
        <title>The Global Catalogue of Microorganisms (GCM) 10K type strain sequencing project: providing services to taxonomists for standard genome sequencing and annotation.</title>
        <authorList>
            <consortium name="The Broad Institute Genomics Platform"/>
            <consortium name="The Broad Institute Genome Sequencing Center for Infectious Disease"/>
            <person name="Wu L."/>
            <person name="Ma J."/>
        </authorList>
    </citation>
    <scope>NUCLEOTIDE SEQUENCE [LARGE SCALE GENOMIC DNA]</scope>
    <source>
        <strain evidence="7 8">JCM 6242</strain>
    </source>
</reference>
<keyword evidence="2 5" id="KW-0285">Flavoprotein</keyword>
<gene>
    <name evidence="7" type="ORF">GCM10010517_25540</name>
</gene>
<keyword evidence="4 5" id="KW-0157">Chromophore</keyword>
<dbReference type="InterPro" id="IPR005101">
    <property type="entry name" value="Cryptochr/Photolyase_FAD-bd"/>
</dbReference>
<dbReference type="PRINTS" id="PR00147">
    <property type="entry name" value="DNAPHOTLYASE"/>
</dbReference>
<dbReference type="InterPro" id="IPR018394">
    <property type="entry name" value="DNA_photolyase_1_CS_C"/>
</dbReference>
<keyword evidence="8" id="KW-1185">Reference proteome</keyword>
<dbReference type="SUPFAM" id="SSF52425">
    <property type="entry name" value="Cryptochrome/photolyase, N-terminal domain"/>
    <property type="match status" value="1"/>
</dbReference>
<feature type="domain" description="Photolyase/cryptochrome alpha/beta" evidence="6">
    <location>
        <begin position="2"/>
        <end position="126"/>
    </location>
</feature>
<dbReference type="RefSeq" id="WP_344970793.1">
    <property type="nucleotide sequence ID" value="NZ_BAAAVI010000015.1"/>
</dbReference>
<evidence type="ECO:0000256" key="4">
    <source>
        <dbReference type="ARBA" id="ARBA00022991"/>
    </source>
</evidence>
<dbReference type="EMBL" id="BAAAVI010000015">
    <property type="protein sequence ID" value="GAA2866116.1"/>
    <property type="molecule type" value="Genomic_DNA"/>
</dbReference>
<evidence type="ECO:0000256" key="3">
    <source>
        <dbReference type="ARBA" id="ARBA00022827"/>
    </source>
</evidence>
<evidence type="ECO:0000313" key="8">
    <source>
        <dbReference type="Proteomes" id="UP001500831"/>
    </source>
</evidence>
<dbReference type="Pfam" id="PF00875">
    <property type="entry name" value="DNA_photolyase"/>
    <property type="match status" value="1"/>
</dbReference>
<comment type="cofactor">
    <cofactor evidence="1">
        <name>FAD</name>
        <dbReference type="ChEBI" id="CHEBI:57692"/>
    </cofactor>
</comment>
<dbReference type="SUPFAM" id="SSF48173">
    <property type="entry name" value="Cryptochrome/photolyase FAD-binding domain"/>
    <property type="match status" value="1"/>
</dbReference>
<dbReference type="PROSITE" id="PS51645">
    <property type="entry name" value="PHR_CRY_ALPHA_BETA"/>
    <property type="match status" value="1"/>
</dbReference>